<reference evidence="5" key="1">
    <citation type="submission" date="2021-01" db="EMBL/GenBank/DDBJ databases">
        <authorList>
            <person name="Corre E."/>
            <person name="Pelletier E."/>
            <person name="Niang G."/>
            <person name="Scheremetjew M."/>
            <person name="Finn R."/>
            <person name="Kale V."/>
            <person name="Holt S."/>
            <person name="Cochrane G."/>
            <person name="Meng A."/>
            <person name="Brown T."/>
            <person name="Cohen L."/>
        </authorList>
    </citation>
    <scope>NUCLEOTIDE SEQUENCE</scope>
    <source>
        <strain evidence="5">CCMP826</strain>
    </source>
</reference>
<dbReference type="GO" id="GO:0009536">
    <property type="term" value="C:plastid"/>
    <property type="evidence" value="ECO:0007669"/>
    <property type="project" value="UniProtKB-SubCell"/>
</dbReference>
<dbReference type="PROSITE" id="PS51257">
    <property type="entry name" value="PROKAR_LIPOPROTEIN"/>
    <property type="match status" value="1"/>
</dbReference>
<evidence type="ECO:0000256" key="3">
    <source>
        <dbReference type="SAM" id="SignalP"/>
    </source>
</evidence>
<gene>
    <name evidence="5" type="ORF">HTAM1171_LOCUS12018</name>
</gene>
<dbReference type="Pfam" id="PF04755">
    <property type="entry name" value="PAP_fibrillin"/>
    <property type="match status" value="1"/>
</dbReference>
<evidence type="ECO:0000313" key="5">
    <source>
        <dbReference type="EMBL" id="CAD9518343.1"/>
    </source>
</evidence>
<dbReference type="InterPro" id="IPR006843">
    <property type="entry name" value="PAP/fibrillin_dom"/>
</dbReference>
<protein>
    <recommendedName>
        <fullName evidence="4">Plastid lipid-associated protein/fibrillin conserved domain-containing protein</fullName>
    </recommendedName>
</protein>
<feature type="chain" id="PRO_5031179409" description="Plastid lipid-associated protein/fibrillin conserved domain-containing protein" evidence="3">
    <location>
        <begin position="21"/>
        <end position="213"/>
    </location>
</feature>
<evidence type="ECO:0000259" key="4">
    <source>
        <dbReference type="Pfam" id="PF04755"/>
    </source>
</evidence>
<organism evidence="5">
    <name type="scientific">Helicotheca tamesis</name>
    <dbReference type="NCBI Taxonomy" id="374047"/>
    <lineage>
        <taxon>Eukaryota</taxon>
        <taxon>Sar</taxon>
        <taxon>Stramenopiles</taxon>
        <taxon>Ochrophyta</taxon>
        <taxon>Bacillariophyta</taxon>
        <taxon>Mediophyceae</taxon>
        <taxon>Lithodesmiophycidae</taxon>
        <taxon>Lithodesmiales</taxon>
        <taxon>Lithodesmiaceae</taxon>
        <taxon>Helicotheca</taxon>
    </lineage>
</organism>
<keyword evidence="2" id="KW-0934">Plastid</keyword>
<feature type="signal peptide" evidence="3">
    <location>
        <begin position="1"/>
        <end position="20"/>
    </location>
</feature>
<dbReference type="AlphaFoldDB" id="A0A7S2IFS8"/>
<accession>A0A7S2IFS8</accession>
<dbReference type="PANTHER" id="PTHR31906">
    <property type="entry name" value="PLASTID-LIPID-ASSOCIATED PROTEIN 4, CHLOROPLASTIC-RELATED"/>
    <property type="match status" value="1"/>
</dbReference>
<feature type="domain" description="Plastid lipid-associated protein/fibrillin conserved" evidence="4">
    <location>
        <begin position="39"/>
        <end position="208"/>
    </location>
</feature>
<keyword evidence="3" id="KW-0732">Signal</keyword>
<dbReference type="EMBL" id="HBGV01019384">
    <property type="protein sequence ID" value="CAD9518343.1"/>
    <property type="molecule type" value="Transcribed_RNA"/>
</dbReference>
<evidence type="ECO:0000256" key="2">
    <source>
        <dbReference type="ARBA" id="ARBA00022640"/>
    </source>
</evidence>
<proteinExistence type="predicted"/>
<evidence type="ECO:0000256" key="1">
    <source>
        <dbReference type="ARBA" id="ARBA00004474"/>
    </source>
</evidence>
<comment type="subcellular location">
    <subcellularLocation>
        <location evidence="1">Plastid</location>
    </subcellularLocation>
</comment>
<name>A0A7S2IFS8_9STRA</name>
<sequence>MRTAFLFATVTAICACSSEAFLPAIQRPTLKAQLRTACKQKDEQKIFKLADDLSKLNPTTDIIKDFRKLDGNWKLDFTTAPTGEVPDEATSGVKTFQTIDTSQGMIYNVIDQGLPEKGLKIGIGAEATRKSRVAIDFQTIEAFNNRFPRKVTLKFPPRSLVKALAKARAFVSGKQFDELEFKEIAHFDVLFLDNDLRIQRNSEGNLFVNSRVA</sequence>
<dbReference type="InterPro" id="IPR039633">
    <property type="entry name" value="PAP"/>
</dbReference>